<dbReference type="InterPro" id="IPR031322">
    <property type="entry name" value="Shikimate/glucono_kinase"/>
</dbReference>
<reference evidence="7 8" key="1">
    <citation type="submission" date="2023-06" db="EMBL/GenBank/DDBJ databases">
        <title>Genome sequence of Methanimicrococcus sp. At1.</title>
        <authorList>
            <person name="Protasov E."/>
            <person name="Platt K."/>
            <person name="Poehlein A."/>
            <person name="Daniel R."/>
            <person name="Brune A."/>
        </authorList>
    </citation>
    <scope>NUCLEOTIDE SEQUENCE [LARGE SCALE GENOMIC DNA]</scope>
    <source>
        <strain evidence="7 8">At1</strain>
    </source>
</reference>
<dbReference type="EC" id="2.7.1.71" evidence="7"/>
<dbReference type="EMBL" id="JAWDKC010000011">
    <property type="protein sequence ID" value="MDV0444941.1"/>
    <property type="molecule type" value="Genomic_DNA"/>
</dbReference>
<keyword evidence="4 7" id="KW-0418">Kinase</keyword>
<evidence type="ECO:0000313" key="7">
    <source>
        <dbReference type="EMBL" id="MDV0444941.1"/>
    </source>
</evidence>
<dbReference type="Pfam" id="PF01202">
    <property type="entry name" value="SKI"/>
    <property type="match status" value="1"/>
</dbReference>
<dbReference type="PRINTS" id="PR01100">
    <property type="entry name" value="SHIKIMTKNASE"/>
</dbReference>
<evidence type="ECO:0000256" key="5">
    <source>
        <dbReference type="ARBA" id="ARBA00022840"/>
    </source>
</evidence>
<dbReference type="Proteomes" id="UP001272052">
    <property type="component" value="Unassembled WGS sequence"/>
</dbReference>
<dbReference type="PANTHER" id="PTHR21087:SF16">
    <property type="entry name" value="SHIKIMATE KINASE 1, CHLOROPLASTIC"/>
    <property type="match status" value="1"/>
</dbReference>
<dbReference type="GO" id="GO:0004765">
    <property type="term" value="F:shikimate kinase activity"/>
    <property type="evidence" value="ECO:0007669"/>
    <property type="project" value="UniProtKB-EC"/>
</dbReference>
<evidence type="ECO:0000313" key="8">
    <source>
        <dbReference type="Proteomes" id="UP001272052"/>
    </source>
</evidence>
<dbReference type="CDD" id="cd00464">
    <property type="entry name" value="SK"/>
    <property type="match status" value="1"/>
</dbReference>
<proteinExistence type="inferred from homology"/>
<gene>
    <name evidence="7" type="primary">aroK</name>
    <name evidence="7" type="ORF">MmiAt1_04910</name>
</gene>
<dbReference type="HAMAP" id="MF_00109">
    <property type="entry name" value="Shikimate_kinase"/>
    <property type="match status" value="1"/>
</dbReference>
<protein>
    <submittedName>
        <fullName evidence="7">Shikimate kinase 1</fullName>
        <ecNumber evidence="7">2.7.1.71</ecNumber>
    </submittedName>
</protein>
<keyword evidence="8" id="KW-1185">Reference proteome</keyword>
<evidence type="ECO:0000256" key="2">
    <source>
        <dbReference type="ARBA" id="ARBA00022679"/>
    </source>
</evidence>
<keyword evidence="6" id="KW-0057">Aromatic amino acid biosynthesis</keyword>
<dbReference type="Gene3D" id="3.40.50.300">
    <property type="entry name" value="P-loop containing nucleotide triphosphate hydrolases"/>
    <property type="match status" value="1"/>
</dbReference>
<evidence type="ECO:0000256" key="1">
    <source>
        <dbReference type="ARBA" id="ARBA00022605"/>
    </source>
</evidence>
<dbReference type="PANTHER" id="PTHR21087">
    <property type="entry name" value="SHIKIMATE KINASE"/>
    <property type="match status" value="1"/>
</dbReference>
<keyword evidence="3" id="KW-0547">Nucleotide-binding</keyword>
<keyword evidence="5" id="KW-0067">ATP-binding</keyword>
<dbReference type="SUPFAM" id="SSF52540">
    <property type="entry name" value="P-loop containing nucleoside triphosphate hydrolases"/>
    <property type="match status" value="1"/>
</dbReference>
<evidence type="ECO:0000256" key="4">
    <source>
        <dbReference type="ARBA" id="ARBA00022777"/>
    </source>
</evidence>
<dbReference type="InterPro" id="IPR027417">
    <property type="entry name" value="P-loop_NTPase"/>
</dbReference>
<organism evidence="7 8">
    <name type="scientific">Methanimicrococcus hacksteinii</name>
    <dbReference type="NCBI Taxonomy" id="3028293"/>
    <lineage>
        <taxon>Archaea</taxon>
        <taxon>Methanobacteriati</taxon>
        <taxon>Methanobacteriota</taxon>
        <taxon>Stenosarchaea group</taxon>
        <taxon>Methanomicrobia</taxon>
        <taxon>Methanosarcinales</taxon>
        <taxon>Methanosarcinaceae</taxon>
        <taxon>Methanimicrococcus</taxon>
    </lineage>
</organism>
<keyword evidence="2 7" id="KW-0808">Transferase</keyword>
<keyword evidence="1" id="KW-0028">Amino-acid biosynthesis</keyword>
<evidence type="ECO:0000256" key="3">
    <source>
        <dbReference type="ARBA" id="ARBA00022741"/>
    </source>
</evidence>
<dbReference type="InterPro" id="IPR000623">
    <property type="entry name" value="Shikimate_kinase/TSH1"/>
</dbReference>
<sequence length="176" mass="19365">MTSPDKTDPKNIVLIGMPGSGKSTSGVLLAKSLGLSFLDTDLLIQQQEKNLLQNLVDAAGFSGFIETEEKIVSQIRAENCVISTGGSVVYSEKAMAHLQEIGVIIYLDVSFPEIMRRIQNISTRGIALKENQSLENLYKERLPLYEKYAGITISGDNKTIEELVTEIAEKVRKMTA</sequence>
<comment type="caution">
    <text evidence="7">The sequence shown here is derived from an EMBL/GenBank/DDBJ whole genome shotgun (WGS) entry which is preliminary data.</text>
</comment>
<dbReference type="RefSeq" id="WP_318785348.1">
    <property type="nucleotide sequence ID" value="NZ_JAWDKC010000011.1"/>
</dbReference>
<evidence type="ECO:0000256" key="6">
    <source>
        <dbReference type="ARBA" id="ARBA00023141"/>
    </source>
</evidence>
<name>A0ABU3VNK7_9EURY</name>
<accession>A0ABU3VNK7</accession>